<proteinExistence type="inferred from homology"/>
<evidence type="ECO:0000256" key="2">
    <source>
        <dbReference type="ARBA" id="ARBA00010427"/>
    </source>
</evidence>
<name>A0A2G5B767_COERN</name>
<dbReference type="Gene3D" id="3.40.50.11990">
    <property type="entry name" value="RNA polymerase II accessory factor, Cdc73 C-terminal domain"/>
    <property type="match status" value="1"/>
</dbReference>
<feature type="compositionally biased region" description="Low complexity" evidence="5">
    <location>
        <begin position="216"/>
        <end position="236"/>
    </location>
</feature>
<dbReference type="EMBL" id="KZ303512">
    <property type="protein sequence ID" value="PIA14855.1"/>
    <property type="molecule type" value="Genomic_DNA"/>
</dbReference>
<dbReference type="Proteomes" id="UP000242474">
    <property type="component" value="Unassembled WGS sequence"/>
</dbReference>
<keyword evidence="3" id="KW-0804">Transcription</keyword>
<feature type="domain" description="Cell division control protein 73 C-terminal" evidence="6">
    <location>
        <begin position="247"/>
        <end position="399"/>
    </location>
</feature>
<accession>A0A2G5B767</accession>
<reference evidence="8 9" key="1">
    <citation type="journal article" date="2015" name="Genome Biol. Evol.">
        <title>Phylogenomic analyses indicate that early fungi evolved digesting cell walls of algal ancestors of land plants.</title>
        <authorList>
            <person name="Chang Y."/>
            <person name="Wang S."/>
            <person name="Sekimoto S."/>
            <person name="Aerts A.L."/>
            <person name="Choi C."/>
            <person name="Clum A."/>
            <person name="LaButti K.M."/>
            <person name="Lindquist E.A."/>
            <person name="Yee Ngan C."/>
            <person name="Ohm R.A."/>
            <person name="Salamov A.A."/>
            <person name="Grigoriev I.V."/>
            <person name="Spatafora J.W."/>
            <person name="Berbee M.L."/>
        </authorList>
    </citation>
    <scope>NUCLEOTIDE SEQUENCE [LARGE SCALE GENOMIC DNA]</scope>
    <source>
        <strain evidence="8 9">NRRL 1564</strain>
    </source>
</reference>
<sequence length="410" mass="45060">MSTGAAADPLELLRQYSIQKKLIELVDAEGKLTKDLLQATTVRFGEDASFPRDTPTRYLRSNSEADHYLLSALLHFLDRRDQSFYEYMKATNSMGLQTVSFGDRIGLLDYLTGKSASIPSTGLADSTEKNAALSSDAGQTQSRAATHPSSTTGGGGGVSTSISAEGALGSDSAADIARNIARRERCLLNTSTALSSNKSFAHVSGLVKELFPSKPVPKGAGPAAASASATGQSSTPGDRHKSSRRKRRDPIIVVPAATTAMMNMYNIKALLQDHEFIESRSVMEKGGLKPREIFVEHVMPNTGQNLRFRVVDSVQDFGEADWNSLVCVFTQGAIWQFKNWLWKSPAEVFQNCLGLYPKHQDEPLKESIRSWGILPLNIERSKRHMDRATVAGLWSMIEEYIARHKPEFFQ</sequence>
<feature type="compositionally biased region" description="Polar residues" evidence="5">
    <location>
        <begin position="132"/>
        <end position="148"/>
    </location>
</feature>
<dbReference type="STRING" id="763665.A0A2G5B767"/>
<dbReference type="InterPro" id="IPR031336">
    <property type="entry name" value="CDC73_C"/>
</dbReference>
<dbReference type="GO" id="GO:0000993">
    <property type="term" value="F:RNA polymerase II complex binding"/>
    <property type="evidence" value="ECO:0007669"/>
    <property type="project" value="TreeGrafter"/>
</dbReference>
<dbReference type="GO" id="GO:0006368">
    <property type="term" value="P:transcription elongation by RNA polymerase II"/>
    <property type="evidence" value="ECO:0007669"/>
    <property type="project" value="InterPro"/>
</dbReference>
<dbReference type="PANTHER" id="PTHR12466">
    <property type="entry name" value="CDC73 DOMAIN PROTEIN"/>
    <property type="match status" value="1"/>
</dbReference>
<evidence type="ECO:0000256" key="3">
    <source>
        <dbReference type="ARBA" id="ARBA00023163"/>
    </source>
</evidence>
<dbReference type="InterPro" id="IPR038103">
    <property type="entry name" value="CDC73_C_sf"/>
</dbReference>
<dbReference type="Pfam" id="PF05179">
    <property type="entry name" value="CDC73_C"/>
    <property type="match status" value="1"/>
</dbReference>
<organism evidence="8 9">
    <name type="scientific">Coemansia reversa (strain ATCC 12441 / NRRL 1564)</name>
    <dbReference type="NCBI Taxonomy" id="763665"/>
    <lineage>
        <taxon>Eukaryota</taxon>
        <taxon>Fungi</taxon>
        <taxon>Fungi incertae sedis</taxon>
        <taxon>Zoopagomycota</taxon>
        <taxon>Kickxellomycotina</taxon>
        <taxon>Kickxellomycetes</taxon>
        <taxon>Kickxellales</taxon>
        <taxon>Kickxellaceae</taxon>
        <taxon>Coemansia</taxon>
    </lineage>
</organism>
<dbReference type="InterPro" id="IPR032041">
    <property type="entry name" value="Cdc73_N"/>
</dbReference>
<dbReference type="InterPro" id="IPR007852">
    <property type="entry name" value="Cdc73/Parafibromin"/>
</dbReference>
<evidence type="ECO:0000313" key="8">
    <source>
        <dbReference type="EMBL" id="PIA14855.1"/>
    </source>
</evidence>
<gene>
    <name evidence="8" type="ORF">COEREDRAFT_82459</name>
</gene>
<protein>
    <submittedName>
        <fullName evidence="8">CDC73-domain-containing protein</fullName>
    </submittedName>
</protein>
<evidence type="ECO:0000259" key="6">
    <source>
        <dbReference type="Pfam" id="PF05179"/>
    </source>
</evidence>
<evidence type="ECO:0000256" key="5">
    <source>
        <dbReference type="SAM" id="MobiDB-lite"/>
    </source>
</evidence>
<dbReference type="PANTHER" id="PTHR12466:SF8">
    <property type="entry name" value="PARAFIBROMIN"/>
    <property type="match status" value="1"/>
</dbReference>
<evidence type="ECO:0000256" key="4">
    <source>
        <dbReference type="ARBA" id="ARBA00023242"/>
    </source>
</evidence>
<evidence type="ECO:0000313" key="9">
    <source>
        <dbReference type="Proteomes" id="UP000242474"/>
    </source>
</evidence>
<dbReference type="GO" id="GO:0032968">
    <property type="term" value="P:positive regulation of transcription elongation by RNA polymerase II"/>
    <property type="evidence" value="ECO:0007669"/>
    <property type="project" value="TreeGrafter"/>
</dbReference>
<evidence type="ECO:0000259" key="7">
    <source>
        <dbReference type="Pfam" id="PF16050"/>
    </source>
</evidence>
<keyword evidence="9" id="KW-1185">Reference proteome</keyword>
<evidence type="ECO:0000256" key="1">
    <source>
        <dbReference type="ARBA" id="ARBA00004123"/>
    </source>
</evidence>
<feature type="region of interest" description="Disordered" evidence="5">
    <location>
        <begin position="216"/>
        <end position="250"/>
    </location>
</feature>
<comment type="similarity">
    <text evidence="2">Belongs to the CDC73 family.</text>
</comment>
<dbReference type="AlphaFoldDB" id="A0A2G5B767"/>
<feature type="region of interest" description="Disordered" evidence="5">
    <location>
        <begin position="120"/>
        <end position="163"/>
    </location>
</feature>
<feature type="domain" description="Paf1 complex subunit Cdc73 N-terminal" evidence="7">
    <location>
        <begin position="7"/>
        <end position="118"/>
    </location>
</feature>
<keyword evidence="4" id="KW-0539">Nucleus</keyword>
<comment type="subcellular location">
    <subcellularLocation>
        <location evidence="1">Nucleus</location>
    </subcellularLocation>
</comment>
<dbReference type="OrthoDB" id="2186602at2759"/>
<dbReference type="GO" id="GO:0016593">
    <property type="term" value="C:Cdc73/Paf1 complex"/>
    <property type="evidence" value="ECO:0007669"/>
    <property type="project" value="InterPro"/>
</dbReference>
<dbReference type="Pfam" id="PF16050">
    <property type="entry name" value="CDC73_N"/>
    <property type="match status" value="1"/>
</dbReference>